<keyword evidence="2" id="KW-0540">Nuclease</keyword>
<accession>A0A6L3T3J2</accession>
<gene>
    <name evidence="2" type="ORF">F6X53_03630</name>
</gene>
<dbReference type="InterPro" id="IPR050698">
    <property type="entry name" value="MBL"/>
</dbReference>
<dbReference type="Gene3D" id="3.60.15.10">
    <property type="entry name" value="Ribonuclease Z/Hydroxyacylglutathione hydrolase-like"/>
    <property type="match status" value="1"/>
</dbReference>
<dbReference type="Gene3D" id="3.40.50.10890">
    <property type="match status" value="1"/>
</dbReference>
<evidence type="ECO:0000256" key="1">
    <source>
        <dbReference type="SAM" id="MobiDB-lite"/>
    </source>
</evidence>
<dbReference type="SUPFAM" id="SSF56281">
    <property type="entry name" value="Metallo-hydrolase/oxidoreductase"/>
    <property type="match status" value="1"/>
</dbReference>
<dbReference type="AlphaFoldDB" id="A0A6L3T3J2"/>
<dbReference type="EC" id="3.1.-.-" evidence="2"/>
<dbReference type="PANTHER" id="PTHR11203">
    <property type="entry name" value="CLEAVAGE AND POLYADENYLATION SPECIFICITY FACTOR FAMILY MEMBER"/>
    <property type="match status" value="1"/>
</dbReference>
<keyword evidence="2" id="KW-0436">Ligase</keyword>
<name>A0A6L3T3J2_9HYPH</name>
<protein>
    <submittedName>
        <fullName evidence="2">Ligase-associated DNA damage response exonuclease</fullName>
        <ecNumber evidence="2">3.1.-.-</ecNumber>
    </submittedName>
</protein>
<dbReference type="PANTHER" id="PTHR11203:SF49">
    <property type="entry name" value="BLL1145 PROTEIN"/>
    <property type="match status" value="1"/>
</dbReference>
<keyword evidence="3" id="KW-1185">Reference proteome</keyword>
<sequence length="365" mass="39529">MPLRASDLLTLTREGLYCPLGGFHVDPTWPVARALITHGHADHARAGHGSVLATGETLRIMAVRYGEDFCRTRQEAKLGEPIRIGDVTVRFAPAGHVLGSAQIAIEAEGVRVVVSGDYKRARDPTCLPFEVVPCDVFITEATFGLPVFRMPDTSEEVAKLLASVALFPERAHIVGAYALGKAQRVMALLREAGYDRPIYLHGAMEKLTELYKREGIRLGETPKVVAAERAKLHGAIVLCPPSSIQDVWSRKFPDPVTAFASGWMRVRARARQKGVELPLVISDHSDWPDLCRTIRETGAEEVWVTHGQEDALVHWCGTQGIRAKPLHLLGYGDEEVEGASESASESTAGPAPGPAGAAVDLEASP</sequence>
<feature type="compositionally biased region" description="Low complexity" evidence="1">
    <location>
        <begin position="339"/>
        <end position="358"/>
    </location>
</feature>
<dbReference type="GO" id="GO:0004521">
    <property type="term" value="F:RNA endonuclease activity"/>
    <property type="evidence" value="ECO:0007669"/>
    <property type="project" value="TreeGrafter"/>
</dbReference>
<dbReference type="NCBIfam" id="TIGR04122">
    <property type="entry name" value="Xnuc_lig_assoc"/>
    <property type="match status" value="1"/>
</dbReference>
<dbReference type="InterPro" id="IPR026360">
    <property type="entry name" value="Xnuc_lig_assoc"/>
</dbReference>
<dbReference type="EMBL" id="VZZK01000002">
    <property type="protein sequence ID" value="KAB1081407.1"/>
    <property type="molecule type" value="Genomic_DNA"/>
</dbReference>
<keyword evidence="2" id="KW-0378">Hydrolase</keyword>
<keyword evidence="2" id="KW-0269">Exonuclease</keyword>
<evidence type="ECO:0000313" key="2">
    <source>
        <dbReference type="EMBL" id="KAB1081407.1"/>
    </source>
</evidence>
<feature type="region of interest" description="Disordered" evidence="1">
    <location>
        <begin position="334"/>
        <end position="365"/>
    </location>
</feature>
<evidence type="ECO:0000313" key="3">
    <source>
        <dbReference type="Proteomes" id="UP000474159"/>
    </source>
</evidence>
<organism evidence="2 3">
    <name type="scientific">Methylobacterium soli</name>
    <dbReference type="NCBI Taxonomy" id="553447"/>
    <lineage>
        <taxon>Bacteria</taxon>
        <taxon>Pseudomonadati</taxon>
        <taxon>Pseudomonadota</taxon>
        <taxon>Alphaproteobacteria</taxon>
        <taxon>Hyphomicrobiales</taxon>
        <taxon>Methylobacteriaceae</taxon>
        <taxon>Methylobacterium</taxon>
    </lineage>
</organism>
<comment type="caution">
    <text evidence="2">The sequence shown here is derived from an EMBL/GenBank/DDBJ whole genome shotgun (WGS) entry which is preliminary data.</text>
</comment>
<reference evidence="2 3" key="1">
    <citation type="submission" date="2019-09" db="EMBL/GenBank/DDBJ databases">
        <title>YIM 48816 draft genome.</title>
        <authorList>
            <person name="Jiang L."/>
        </authorList>
    </citation>
    <scope>NUCLEOTIDE SEQUENCE [LARGE SCALE GENOMIC DNA]</scope>
    <source>
        <strain evidence="2 3">YIM 48816</strain>
    </source>
</reference>
<dbReference type="GO" id="GO:0016874">
    <property type="term" value="F:ligase activity"/>
    <property type="evidence" value="ECO:0007669"/>
    <property type="project" value="UniProtKB-KW"/>
</dbReference>
<dbReference type="GO" id="GO:0004527">
    <property type="term" value="F:exonuclease activity"/>
    <property type="evidence" value="ECO:0007669"/>
    <property type="project" value="UniProtKB-KW"/>
</dbReference>
<proteinExistence type="predicted"/>
<dbReference type="InterPro" id="IPR036866">
    <property type="entry name" value="RibonucZ/Hydroxyglut_hydro"/>
</dbReference>
<dbReference type="Proteomes" id="UP000474159">
    <property type="component" value="Unassembled WGS sequence"/>
</dbReference>
<dbReference type="RefSeq" id="WP_150997315.1">
    <property type="nucleotide sequence ID" value="NZ_VZZK01000002.1"/>
</dbReference>
<dbReference type="OrthoDB" id="9803916at2"/>